<comment type="caution">
    <text evidence="2">The sequence shown here is derived from an EMBL/GenBank/DDBJ whole genome shotgun (WGS) entry which is preliminary data.</text>
</comment>
<keyword evidence="1" id="KW-0812">Transmembrane</keyword>
<dbReference type="Proteomes" id="UP000033121">
    <property type="component" value="Unassembled WGS sequence"/>
</dbReference>
<organism evidence="2 3">
    <name type="scientific">Flavihumibacter petaseus NBRC 106054</name>
    <dbReference type="NCBI Taxonomy" id="1220578"/>
    <lineage>
        <taxon>Bacteria</taxon>
        <taxon>Pseudomonadati</taxon>
        <taxon>Bacteroidota</taxon>
        <taxon>Chitinophagia</taxon>
        <taxon>Chitinophagales</taxon>
        <taxon>Chitinophagaceae</taxon>
        <taxon>Flavihumibacter</taxon>
    </lineage>
</organism>
<proteinExistence type="predicted"/>
<name>A0A0E9N793_9BACT</name>
<dbReference type="AlphaFoldDB" id="A0A0E9N793"/>
<gene>
    <name evidence="2" type="ORF">FPE01S_06_00620</name>
</gene>
<dbReference type="STRING" id="1220578.FPE01S_06_00620"/>
<keyword evidence="3" id="KW-1185">Reference proteome</keyword>
<accession>A0A0E9N793</accession>
<sequence length="55" mass="6369">MNSFDSSKQTLMKELTTAQTFWHDVEMIVLPFLLGCLMTTVIAVVLYIRRRQSGF</sequence>
<evidence type="ECO:0000256" key="1">
    <source>
        <dbReference type="SAM" id="Phobius"/>
    </source>
</evidence>
<keyword evidence="1" id="KW-0472">Membrane</keyword>
<keyword evidence="1" id="KW-1133">Transmembrane helix</keyword>
<evidence type="ECO:0000313" key="3">
    <source>
        <dbReference type="Proteomes" id="UP000033121"/>
    </source>
</evidence>
<feature type="transmembrane region" description="Helical" evidence="1">
    <location>
        <begin position="28"/>
        <end position="48"/>
    </location>
</feature>
<reference evidence="2 3" key="1">
    <citation type="submission" date="2015-04" db="EMBL/GenBank/DDBJ databases">
        <title>Whole genome shotgun sequence of Flavihumibacter petaseus NBRC 106054.</title>
        <authorList>
            <person name="Miyazawa S."/>
            <person name="Hosoyama A."/>
            <person name="Hashimoto M."/>
            <person name="Noguchi M."/>
            <person name="Tsuchikane K."/>
            <person name="Ohji S."/>
            <person name="Yamazoe A."/>
            <person name="Ichikawa N."/>
            <person name="Kimura A."/>
            <person name="Fujita N."/>
        </authorList>
    </citation>
    <scope>NUCLEOTIDE SEQUENCE [LARGE SCALE GENOMIC DNA]</scope>
    <source>
        <strain evidence="2 3">NBRC 106054</strain>
    </source>
</reference>
<protein>
    <submittedName>
        <fullName evidence="2">Uncharacterized protein</fullName>
    </submittedName>
</protein>
<evidence type="ECO:0000313" key="2">
    <source>
        <dbReference type="EMBL" id="GAO45571.1"/>
    </source>
</evidence>
<dbReference type="EMBL" id="BBWV01000006">
    <property type="protein sequence ID" value="GAO45571.1"/>
    <property type="molecule type" value="Genomic_DNA"/>
</dbReference>